<comment type="caution">
    <text evidence="2">The sequence shown here is derived from an EMBL/GenBank/DDBJ whole genome shotgun (WGS) entry which is preliminary data.</text>
</comment>
<dbReference type="InterPro" id="IPR028364">
    <property type="entry name" value="Ribosomal_uL1/biogenesis"/>
</dbReference>
<dbReference type="EMBL" id="JAGMWT010000005">
    <property type="protein sequence ID" value="KAH7128687.1"/>
    <property type="molecule type" value="Genomic_DNA"/>
</dbReference>
<feature type="region of interest" description="Disordered" evidence="1">
    <location>
        <begin position="1"/>
        <end position="84"/>
    </location>
</feature>
<dbReference type="Pfam" id="PF00687">
    <property type="entry name" value="Ribosomal_L1"/>
    <property type="match status" value="1"/>
</dbReference>
<organism evidence="2 3">
    <name type="scientific">Dendryphion nanum</name>
    <dbReference type="NCBI Taxonomy" id="256645"/>
    <lineage>
        <taxon>Eukaryota</taxon>
        <taxon>Fungi</taxon>
        <taxon>Dikarya</taxon>
        <taxon>Ascomycota</taxon>
        <taxon>Pezizomycotina</taxon>
        <taxon>Dothideomycetes</taxon>
        <taxon>Pleosporomycetidae</taxon>
        <taxon>Pleosporales</taxon>
        <taxon>Torulaceae</taxon>
        <taxon>Dendryphion</taxon>
    </lineage>
</organism>
<sequence>MPKTRTQKKAEAPTKSATAVAKSAKSAEAPLATKPSNGSPYQLDGEQVQRAATSLVAHMKKHAQEKEEKSGKKNLVADEDEPEQSDAPIFLTVASKQVLTKDDKRLKMNKIVLPHPLQGEELRICLIVKDPQREYKDLVADDAFPENVRNKVQRVIGVDKLKKKYKTYETRRQLLAEYDLFLADDRVVDNLSKILGSSFYKKAKSKRPLPVSLSFQTPKDKDGKRPYVVKKPKDIAQEIENALRSTLVQMTVSRTASIRVGNLSQTPQQIQENVEAAVSALVNKFITNGWRNIDRFLIKGPATVALPIWASAEAWEHEGQVLEEAWKPEIKDVSAPSEKKRKFDEWAKEMLDDDEYAERQAKIREAKKSKGKHENSNEKETQTISRENRKKLKKEALQSVQTPLIAG</sequence>
<dbReference type="PANTHER" id="PTHR23105">
    <property type="entry name" value="RIBOSOMAL PROTEIN L7AE FAMILY MEMBER"/>
    <property type="match status" value="1"/>
</dbReference>
<dbReference type="CDD" id="cd00403">
    <property type="entry name" value="Ribosomal_L1"/>
    <property type="match status" value="1"/>
</dbReference>
<dbReference type="Gene3D" id="3.40.50.790">
    <property type="match status" value="1"/>
</dbReference>
<evidence type="ECO:0000256" key="1">
    <source>
        <dbReference type="SAM" id="MobiDB-lite"/>
    </source>
</evidence>
<dbReference type="Gene3D" id="3.30.190.20">
    <property type="match status" value="1"/>
</dbReference>
<name>A0A9P9IPW8_9PLEO</name>
<feature type="compositionally biased region" description="Polar residues" evidence="1">
    <location>
        <begin position="398"/>
        <end position="407"/>
    </location>
</feature>
<gene>
    <name evidence="2" type="ORF">B0J11DRAFT_430778</name>
</gene>
<dbReference type="OrthoDB" id="10251727at2759"/>
<dbReference type="Proteomes" id="UP000700596">
    <property type="component" value="Unassembled WGS sequence"/>
</dbReference>
<dbReference type="InterPro" id="IPR050257">
    <property type="entry name" value="eL8/uL1-like"/>
</dbReference>
<keyword evidence="3" id="KW-1185">Reference proteome</keyword>
<keyword evidence="2" id="KW-0689">Ribosomal protein</keyword>
<protein>
    <submittedName>
        <fullName evidence="2">Ribosomal protein L1p/L10e family-domain-containing protein</fullName>
    </submittedName>
</protein>
<dbReference type="SUPFAM" id="SSF56808">
    <property type="entry name" value="Ribosomal protein L1"/>
    <property type="match status" value="1"/>
</dbReference>
<feature type="region of interest" description="Disordered" evidence="1">
    <location>
        <begin position="362"/>
        <end position="407"/>
    </location>
</feature>
<reference evidence="2" key="1">
    <citation type="journal article" date="2021" name="Nat. Commun.">
        <title>Genetic determinants of endophytism in the Arabidopsis root mycobiome.</title>
        <authorList>
            <person name="Mesny F."/>
            <person name="Miyauchi S."/>
            <person name="Thiergart T."/>
            <person name="Pickel B."/>
            <person name="Atanasova L."/>
            <person name="Karlsson M."/>
            <person name="Huettel B."/>
            <person name="Barry K.W."/>
            <person name="Haridas S."/>
            <person name="Chen C."/>
            <person name="Bauer D."/>
            <person name="Andreopoulos W."/>
            <person name="Pangilinan J."/>
            <person name="LaButti K."/>
            <person name="Riley R."/>
            <person name="Lipzen A."/>
            <person name="Clum A."/>
            <person name="Drula E."/>
            <person name="Henrissat B."/>
            <person name="Kohler A."/>
            <person name="Grigoriev I.V."/>
            <person name="Martin F.M."/>
            <person name="Hacquard S."/>
        </authorList>
    </citation>
    <scope>NUCLEOTIDE SEQUENCE</scope>
    <source>
        <strain evidence="2">MPI-CAGE-CH-0243</strain>
    </source>
</reference>
<evidence type="ECO:0000313" key="3">
    <source>
        <dbReference type="Proteomes" id="UP000700596"/>
    </source>
</evidence>
<accession>A0A9P9IPW8</accession>
<dbReference type="InterPro" id="IPR023674">
    <property type="entry name" value="Ribosomal_uL1-like"/>
</dbReference>
<proteinExistence type="predicted"/>
<feature type="compositionally biased region" description="Basic and acidic residues" evidence="1">
    <location>
        <begin position="62"/>
        <end position="71"/>
    </location>
</feature>
<dbReference type="GO" id="GO:0005840">
    <property type="term" value="C:ribosome"/>
    <property type="evidence" value="ECO:0007669"/>
    <property type="project" value="UniProtKB-KW"/>
</dbReference>
<dbReference type="AlphaFoldDB" id="A0A9P9IPW8"/>
<feature type="compositionally biased region" description="Basic and acidic residues" evidence="1">
    <location>
        <begin position="362"/>
        <end position="381"/>
    </location>
</feature>
<feature type="compositionally biased region" description="Low complexity" evidence="1">
    <location>
        <begin position="13"/>
        <end position="30"/>
    </location>
</feature>
<dbReference type="InterPro" id="IPR016095">
    <property type="entry name" value="Ribosomal_uL1_3-a/b-sand"/>
</dbReference>
<keyword evidence="2" id="KW-0687">Ribonucleoprotein</keyword>
<evidence type="ECO:0000313" key="2">
    <source>
        <dbReference type="EMBL" id="KAH7128687.1"/>
    </source>
</evidence>
<dbReference type="GO" id="GO:0003723">
    <property type="term" value="F:RNA binding"/>
    <property type="evidence" value="ECO:0007669"/>
    <property type="project" value="InterPro"/>
</dbReference>